<keyword evidence="4" id="KW-1185">Reference proteome</keyword>
<evidence type="ECO:0000313" key="4">
    <source>
        <dbReference type="Proteomes" id="UP000238176"/>
    </source>
</evidence>
<feature type="compositionally biased region" description="Pro residues" evidence="1">
    <location>
        <begin position="40"/>
        <end position="57"/>
    </location>
</feature>
<organism evidence="3 4">
    <name type="scientific">Glycomyces artemisiae</name>
    <dbReference type="NCBI Taxonomy" id="1076443"/>
    <lineage>
        <taxon>Bacteria</taxon>
        <taxon>Bacillati</taxon>
        <taxon>Actinomycetota</taxon>
        <taxon>Actinomycetes</taxon>
        <taxon>Glycomycetales</taxon>
        <taxon>Glycomycetaceae</taxon>
        <taxon>Glycomyces</taxon>
    </lineage>
</organism>
<dbReference type="Proteomes" id="UP000238176">
    <property type="component" value="Unassembled WGS sequence"/>
</dbReference>
<keyword evidence="2" id="KW-0472">Membrane</keyword>
<evidence type="ECO:0000256" key="1">
    <source>
        <dbReference type="SAM" id="MobiDB-lite"/>
    </source>
</evidence>
<accession>A0A2T0UET7</accession>
<sequence length="187" mass="18644">MSTEPRPGWPRTDILVVPLSDADGRPAAPSEAHVIRAAPGPAPGRTGPPGPSGPAVPAPDIRIPHPAPAPRPAAPDPVGPPEPVRSGYTVPSGPTYGEPAIDWRDITRTPTTVPARTRAPGPAPVRTVLIVLGSAVGGTGAAGYIAGLVSSTVPFQILGWGALGAGVLVLVVRLARAIGGRITGGGP</sequence>
<name>A0A2T0UET7_9ACTN</name>
<feature type="compositionally biased region" description="Pro residues" evidence="1">
    <location>
        <begin position="65"/>
        <end position="83"/>
    </location>
</feature>
<evidence type="ECO:0000313" key="3">
    <source>
        <dbReference type="EMBL" id="PRY56412.1"/>
    </source>
</evidence>
<dbReference type="AlphaFoldDB" id="A0A2T0UET7"/>
<evidence type="ECO:0000256" key="2">
    <source>
        <dbReference type="SAM" id="Phobius"/>
    </source>
</evidence>
<feature type="transmembrane region" description="Helical" evidence="2">
    <location>
        <begin position="128"/>
        <end position="149"/>
    </location>
</feature>
<keyword evidence="2" id="KW-1133">Transmembrane helix</keyword>
<dbReference type="EMBL" id="PVTJ01000009">
    <property type="protein sequence ID" value="PRY56412.1"/>
    <property type="molecule type" value="Genomic_DNA"/>
</dbReference>
<feature type="transmembrane region" description="Helical" evidence="2">
    <location>
        <begin position="155"/>
        <end position="175"/>
    </location>
</feature>
<feature type="region of interest" description="Disordered" evidence="1">
    <location>
        <begin position="20"/>
        <end position="101"/>
    </location>
</feature>
<protein>
    <submittedName>
        <fullName evidence="3">Uncharacterized protein</fullName>
    </submittedName>
</protein>
<gene>
    <name evidence="3" type="ORF">B0I28_10961</name>
</gene>
<keyword evidence="2" id="KW-0812">Transmembrane</keyword>
<reference evidence="3 4" key="1">
    <citation type="submission" date="2018-03" db="EMBL/GenBank/DDBJ databases">
        <title>Genomic Encyclopedia of Type Strains, Phase III (KMG-III): the genomes of soil and plant-associated and newly described type strains.</title>
        <authorList>
            <person name="Whitman W."/>
        </authorList>
    </citation>
    <scope>NUCLEOTIDE SEQUENCE [LARGE SCALE GENOMIC DNA]</scope>
    <source>
        <strain evidence="3 4">CGMCC 4.7067</strain>
    </source>
</reference>
<proteinExistence type="predicted"/>
<comment type="caution">
    <text evidence="3">The sequence shown here is derived from an EMBL/GenBank/DDBJ whole genome shotgun (WGS) entry which is preliminary data.</text>
</comment>